<gene>
    <name evidence="2" type="ORF">NIES46_45630</name>
</gene>
<sequence length="162" mass="18543">MVGKTLKSPDLLSRQQRQKRMLGLAIALIPIIGSIGFNLGVHMEFLRCPLMRYVGVPCPAWGLTRSLMATARGDLNQAIAYHLFGPLIFLCFVIAIIHLIWEIIKNRKLDIFYIHWLTNPRVQILSFLILLGYHSVRLQHLWQIGKLYPSFLNSPLGRLLLS</sequence>
<dbReference type="EMBL" id="BIMW01000193">
    <property type="protein sequence ID" value="GCE96491.1"/>
    <property type="molecule type" value="Genomic_DNA"/>
</dbReference>
<protein>
    <recommendedName>
        <fullName evidence="4">DUF2752 domain-containing protein</fullName>
    </recommendedName>
</protein>
<evidence type="ECO:0000313" key="3">
    <source>
        <dbReference type="Proteomes" id="UP000326169"/>
    </source>
</evidence>
<dbReference type="Pfam" id="PF10825">
    <property type="entry name" value="DUF2752"/>
    <property type="match status" value="1"/>
</dbReference>
<reference evidence="2 3" key="1">
    <citation type="journal article" date="2019" name="J Genomics">
        <title>The Draft Genome of a Hydrogen-producing Cyanobacterium, Arthrospira platensis NIES-46.</title>
        <authorList>
            <person name="Suzuki S."/>
            <person name="Yamaguchi H."/>
            <person name="Kawachi M."/>
        </authorList>
    </citation>
    <scope>NUCLEOTIDE SEQUENCE [LARGE SCALE GENOMIC DNA]</scope>
    <source>
        <strain evidence="2 3">NIES-46</strain>
    </source>
</reference>
<evidence type="ECO:0000313" key="2">
    <source>
        <dbReference type="EMBL" id="GCE96491.1"/>
    </source>
</evidence>
<feature type="transmembrane region" description="Helical" evidence="1">
    <location>
        <begin position="21"/>
        <end position="41"/>
    </location>
</feature>
<evidence type="ECO:0008006" key="4">
    <source>
        <dbReference type="Google" id="ProtNLM"/>
    </source>
</evidence>
<dbReference type="InterPro" id="IPR021215">
    <property type="entry name" value="DUF2752"/>
</dbReference>
<dbReference type="RefSeq" id="WP_006617305.1">
    <property type="nucleotide sequence ID" value="NZ_BIMW01000193.1"/>
</dbReference>
<dbReference type="Proteomes" id="UP000326169">
    <property type="component" value="Unassembled WGS sequence"/>
</dbReference>
<keyword evidence="3" id="KW-1185">Reference proteome</keyword>
<evidence type="ECO:0000256" key="1">
    <source>
        <dbReference type="SAM" id="Phobius"/>
    </source>
</evidence>
<organism evidence="2 3">
    <name type="scientific">Limnospira platensis NIES-46</name>
    <dbReference type="NCBI Taxonomy" id="1236695"/>
    <lineage>
        <taxon>Bacteria</taxon>
        <taxon>Bacillati</taxon>
        <taxon>Cyanobacteriota</taxon>
        <taxon>Cyanophyceae</taxon>
        <taxon>Oscillatoriophycideae</taxon>
        <taxon>Oscillatoriales</taxon>
        <taxon>Sirenicapillariaceae</taxon>
        <taxon>Limnospira</taxon>
    </lineage>
</organism>
<dbReference type="GeneID" id="301685289"/>
<name>A0A5M3TEG2_LIMPL</name>
<proteinExistence type="predicted"/>
<accession>A0A5M3TEG2</accession>
<keyword evidence="1" id="KW-0812">Transmembrane</keyword>
<keyword evidence="1" id="KW-0472">Membrane</keyword>
<comment type="caution">
    <text evidence="2">The sequence shown here is derived from an EMBL/GenBank/DDBJ whole genome shotgun (WGS) entry which is preliminary data.</text>
</comment>
<feature type="transmembrane region" description="Helical" evidence="1">
    <location>
        <begin position="79"/>
        <end position="101"/>
    </location>
</feature>
<keyword evidence="1" id="KW-1133">Transmembrane helix</keyword>